<evidence type="ECO:0000313" key="1">
    <source>
        <dbReference type="EMBL" id="KRN93887.1"/>
    </source>
</evidence>
<proteinExistence type="predicted"/>
<dbReference type="STRING" id="331679.IV81_GL001745"/>
<name>A0A0R2KWB9_9LACO</name>
<keyword evidence="2" id="KW-1185">Reference proteome</keyword>
<protein>
    <submittedName>
        <fullName evidence="1">Uncharacterized protein</fullName>
    </submittedName>
</protein>
<gene>
    <name evidence="1" type="ORF">IV81_GL001745</name>
</gene>
<evidence type="ECO:0000313" key="2">
    <source>
        <dbReference type="Proteomes" id="UP000051859"/>
    </source>
</evidence>
<organism evidence="1 2">
    <name type="scientific">Pediococcus stilesii</name>
    <dbReference type="NCBI Taxonomy" id="331679"/>
    <lineage>
        <taxon>Bacteria</taxon>
        <taxon>Bacillati</taxon>
        <taxon>Bacillota</taxon>
        <taxon>Bacilli</taxon>
        <taxon>Lactobacillales</taxon>
        <taxon>Lactobacillaceae</taxon>
        <taxon>Pediococcus</taxon>
    </lineage>
</organism>
<dbReference type="PATRIC" id="fig|331679.3.peg.1781"/>
<comment type="caution">
    <text evidence="1">The sequence shown here is derived from an EMBL/GenBank/DDBJ whole genome shotgun (WGS) entry which is preliminary data.</text>
</comment>
<sequence>MSEKFKHKKTERIKFPRLAGHQIKLIQSLSGSHTQIDSHAYNTVGTKCAGEIGH</sequence>
<dbReference type="AlphaFoldDB" id="A0A0R2KWB9"/>
<dbReference type="Proteomes" id="UP000051859">
    <property type="component" value="Unassembled WGS sequence"/>
</dbReference>
<reference evidence="1 2" key="1">
    <citation type="journal article" date="2015" name="Genome Announc.">
        <title>Expanding the biotechnology potential of lactobacilli through comparative genomics of 213 strains and associated genera.</title>
        <authorList>
            <person name="Sun Z."/>
            <person name="Harris H.M."/>
            <person name="McCann A."/>
            <person name="Guo C."/>
            <person name="Argimon S."/>
            <person name="Zhang W."/>
            <person name="Yang X."/>
            <person name="Jeffery I.B."/>
            <person name="Cooney J.C."/>
            <person name="Kagawa T.F."/>
            <person name="Liu W."/>
            <person name="Song Y."/>
            <person name="Salvetti E."/>
            <person name="Wrobel A."/>
            <person name="Rasinkangas P."/>
            <person name="Parkhill J."/>
            <person name="Rea M.C."/>
            <person name="O'Sullivan O."/>
            <person name="Ritari J."/>
            <person name="Douillard F.P."/>
            <person name="Paul Ross R."/>
            <person name="Yang R."/>
            <person name="Briner A.E."/>
            <person name="Felis G.E."/>
            <person name="de Vos W.M."/>
            <person name="Barrangou R."/>
            <person name="Klaenhammer T.R."/>
            <person name="Caufield P.W."/>
            <person name="Cui Y."/>
            <person name="Zhang H."/>
            <person name="O'Toole P.W."/>
        </authorList>
    </citation>
    <scope>NUCLEOTIDE SEQUENCE [LARGE SCALE GENOMIC DNA]</scope>
    <source>
        <strain evidence="1 2">DSM 18001</strain>
    </source>
</reference>
<accession>A0A0R2KWB9</accession>
<dbReference type="EMBL" id="JQBX01000009">
    <property type="protein sequence ID" value="KRN93887.1"/>
    <property type="molecule type" value="Genomic_DNA"/>
</dbReference>